<evidence type="ECO:0000256" key="8">
    <source>
        <dbReference type="ARBA" id="ARBA00022777"/>
    </source>
</evidence>
<protein>
    <recommendedName>
        <fullName evidence="3">Chemotaxis protein CheA</fullName>
        <ecNumber evidence="2">2.7.13.3</ecNumber>
    </recommendedName>
</protein>
<dbReference type="InterPro" id="IPR037006">
    <property type="entry name" value="CheA-like_homodim_sf"/>
</dbReference>
<dbReference type="OrthoDB" id="9803176at2"/>
<dbReference type="InterPro" id="IPR036641">
    <property type="entry name" value="HPT_dom_sf"/>
</dbReference>
<feature type="region of interest" description="Disordered" evidence="13">
    <location>
        <begin position="206"/>
        <end position="227"/>
    </location>
</feature>
<evidence type="ECO:0000256" key="6">
    <source>
        <dbReference type="ARBA" id="ARBA00022679"/>
    </source>
</evidence>
<dbReference type="SMART" id="SM01231">
    <property type="entry name" value="H-kinase_dim"/>
    <property type="match status" value="1"/>
</dbReference>
<dbReference type="EC" id="2.7.13.3" evidence="2"/>
<evidence type="ECO:0000259" key="15">
    <source>
        <dbReference type="PROSITE" id="PS50851"/>
    </source>
</evidence>
<dbReference type="CDD" id="cd00088">
    <property type="entry name" value="HPT"/>
    <property type="match status" value="1"/>
</dbReference>
<feature type="domain" description="HPt" evidence="16">
    <location>
        <begin position="1"/>
        <end position="105"/>
    </location>
</feature>
<keyword evidence="4" id="KW-0145">Chemotaxis</keyword>
<dbReference type="SUPFAM" id="SSF47384">
    <property type="entry name" value="Homodimeric domain of signal transducing histidine kinase"/>
    <property type="match status" value="1"/>
</dbReference>
<keyword evidence="10" id="KW-0902">Two-component regulatory system</keyword>
<evidence type="ECO:0000256" key="3">
    <source>
        <dbReference type="ARBA" id="ARBA00021495"/>
    </source>
</evidence>
<dbReference type="FunFam" id="2.30.30.40:FF:000048">
    <property type="entry name" value="Chemotaxis protein CheA, putative"/>
    <property type="match status" value="1"/>
</dbReference>
<dbReference type="Proteomes" id="UP000255265">
    <property type="component" value="Unassembled WGS sequence"/>
</dbReference>
<dbReference type="InterPro" id="IPR004358">
    <property type="entry name" value="Sig_transdc_His_kin-like_C"/>
</dbReference>
<dbReference type="SUPFAM" id="SSF50341">
    <property type="entry name" value="CheW-like"/>
    <property type="match status" value="1"/>
</dbReference>
<proteinExistence type="predicted"/>
<dbReference type="PANTHER" id="PTHR43395">
    <property type="entry name" value="SENSOR HISTIDINE KINASE CHEA"/>
    <property type="match status" value="1"/>
</dbReference>
<evidence type="ECO:0000256" key="4">
    <source>
        <dbReference type="ARBA" id="ARBA00022500"/>
    </source>
</evidence>
<dbReference type="SUPFAM" id="SSF47226">
    <property type="entry name" value="Histidine-containing phosphotransfer domain, HPT domain"/>
    <property type="match status" value="1"/>
</dbReference>
<feature type="domain" description="CheW-like" evidence="15">
    <location>
        <begin position="480"/>
        <end position="615"/>
    </location>
</feature>
<organism evidence="17 18">
    <name type="scientific">Pseudacidovorax intermedius</name>
    <dbReference type="NCBI Taxonomy" id="433924"/>
    <lineage>
        <taxon>Bacteria</taxon>
        <taxon>Pseudomonadati</taxon>
        <taxon>Pseudomonadota</taxon>
        <taxon>Betaproteobacteria</taxon>
        <taxon>Burkholderiales</taxon>
        <taxon>Comamonadaceae</taxon>
        <taxon>Pseudacidovorax</taxon>
    </lineage>
</organism>
<keyword evidence="5 12" id="KW-0597">Phosphoprotein</keyword>
<evidence type="ECO:0000259" key="14">
    <source>
        <dbReference type="PROSITE" id="PS50109"/>
    </source>
</evidence>
<name>A0A370FIG1_9BURK</name>
<dbReference type="FunFam" id="3.30.565.10:FF:000016">
    <property type="entry name" value="Chemotaxis protein CheA, putative"/>
    <property type="match status" value="1"/>
</dbReference>
<comment type="caution">
    <text evidence="17">The sequence shown here is derived from an EMBL/GenBank/DDBJ whole genome shotgun (WGS) entry which is preliminary data.</text>
</comment>
<dbReference type="AlphaFoldDB" id="A0A370FIG1"/>
<dbReference type="SMART" id="SM00073">
    <property type="entry name" value="HPT"/>
    <property type="match status" value="1"/>
</dbReference>
<dbReference type="PROSITE" id="PS50851">
    <property type="entry name" value="CHEW"/>
    <property type="match status" value="1"/>
</dbReference>
<keyword evidence="7" id="KW-0547">Nucleotide-binding</keyword>
<gene>
    <name evidence="17" type="ORF">DFR41_103290</name>
</gene>
<dbReference type="SMART" id="SM00387">
    <property type="entry name" value="HATPase_c"/>
    <property type="match status" value="1"/>
</dbReference>
<keyword evidence="9" id="KW-0067">ATP-binding</keyword>
<dbReference type="InterPro" id="IPR036097">
    <property type="entry name" value="HisK_dim/P_sf"/>
</dbReference>
<dbReference type="Pfam" id="PF02895">
    <property type="entry name" value="H-kinase_dim"/>
    <property type="match status" value="1"/>
</dbReference>
<dbReference type="Gene3D" id="2.30.30.40">
    <property type="entry name" value="SH3 Domains"/>
    <property type="match status" value="1"/>
</dbReference>
<dbReference type="InterPro" id="IPR005467">
    <property type="entry name" value="His_kinase_dom"/>
</dbReference>
<dbReference type="RefSeq" id="WP_114802707.1">
    <property type="nucleotide sequence ID" value="NZ_QQAV01000003.1"/>
</dbReference>
<evidence type="ECO:0000313" key="18">
    <source>
        <dbReference type="Proteomes" id="UP000255265"/>
    </source>
</evidence>
<accession>A0A370FIG1</accession>
<dbReference type="SMART" id="SM00260">
    <property type="entry name" value="CheW"/>
    <property type="match status" value="1"/>
</dbReference>
<keyword evidence="6" id="KW-0808">Transferase</keyword>
<evidence type="ECO:0000256" key="1">
    <source>
        <dbReference type="ARBA" id="ARBA00000085"/>
    </source>
</evidence>
<evidence type="ECO:0000256" key="13">
    <source>
        <dbReference type="SAM" id="MobiDB-lite"/>
    </source>
</evidence>
<dbReference type="InterPro" id="IPR004105">
    <property type="entry name" value="CheA-like_dim"/>
</dbReference>
<evidence type="ECO:0000256" key="11">
    <source>
        <dbReference type="ARBA" id="ARBA00035100"/>
    </source>
</evidence>
<dbReference type="InterPro" id="IPR008207">
    <property type="entry name" value="Sig_transdc_His_kin_Hpt_dom"/>
</dbReference>
<reference evidence="17 18" key="1">
    <citation type="submission" date="2018-07" db="EMBL/GenBank/DDBJ databases">
        <title>Genomic Encyclopedia of Type Strains, Phase IV (KMG-IV): sequencing the most valuable type-strain genomes for metagenomic binning, comparative biology and taxonomic classification.</title>
        <authorList>
            <person name="Goeker M."/>
        </authorList>
    </citation>
    <scope>NUCLEOTIDE SEQUENCE [LARGE SCALE GENOMIC DNA]</scope>
    <source>
        <strain evidence="17 18">DSM 21352</strain>
    </source>
</reference>
<dbReference type="InterPro" id="IPR036061">
    <property type="entry name" value="CheW-like_dom_sf"/>
</dbReference>
<feature type="modified residue" description="Phosphohistidine" evidence="12">
    <location>
        <position position="48"/>
    </location>
</feature>
<evidence type="ECO:0000313" key="17">
    <source>
        <dbReference type="EMBL" id="RDI26133.1"/>
    </source>
</evidence>
<dbReference type="InterPro" id="IPR003594">
    <property type="entry name" value="HATPase_dom"/>
</dbReference>
<evidence type="ECO:0000256" key="2">
    <source>
        <dbReference type="ARBA" id="ARBA00012438"/>
    </source>
</evidence>
<dbReference type="Pfam" id="PF02518">
    <property type="entry name" value="HATPase_c"/>
    <property type="match status" value="1"/>
</dbReference>
<evidence type="ECO:0000256" key="9">
    <source>
        <dbReference type="ARBA" id="ARBA00022840"/>
    </source>
</evidence>
<dbReference type="GO" id="GO:0005737">
    <property type="term" value="C:cytoplasm"/>
    <property type="evidence" value="ECO:0007669"/>
    <property type="project" value="InterPro"/>
</dbReference>
<dbReference type="SUPFAM" id="SSF55874">
    <property type="entry name" value="ATPase domain of HSP90 chaperone/DNA topoisomerase II/histidine kinase"/>
    <property type="match status" value="1"/>
</dbReference>
<sequence length="637" mass="66066">MKVDLGEFVGIFVEEAREHLDAMESLLLALSPNRVDGEMLNALFRAAHSIKGGAATFGLDEVAGLAHVAESLLDRLRDQRLALSADIVDALLVATDVMRAQIAAFEGHAAVPAPQVEAARAQLSALAGPVAVPAPAAWPALPAEAPLAMPPSAALPAPVVAAAEANEATEAAGPLAGEGVAFGFFEDMPEPLAGAVPASSAMAEPPAASASAGLPAPSAGPGAAHAGHESSSIRVSVDKVDQIINLVGELVIIQSMLAQHAQSETPQQIERLRSGLDLLDRNTRSLQEAAMAVRMMPISAVFSRFPRLARDLAQRLGKEVEIRLEGEGTELDKGLIERIVDPLTHLVRNSLDHGLELPAERVAAGKPVAGAIALSARHEGGSIVIEVADDGRGLDRERILAKARERGMAVPEQPTDAQVWALIFEAGFSTAAAVTDVSGRGVGMDVVRRNIQALGGRVDIHSEKGRGTRIAVRLPLTLAILDGLSVACGGEVFIVPLAFIVESLRAEGDAVRSVAGAGRVLRIRGRYLPVVALHEVLGLSGGTPPGADGIFIVLETEGQRIALFVDALLGQHQVVIKSLEANYRKVAGISGATIMGDGRVALILDAAGLGRQAASSVRLPSPLESAGAFLSTEPLPA</sequence>
<dbReference type="Gene3D" id="1.20.120.160">
    <property type="entry name" value="HPT domain"/>
    <property type="match status" value="1"/>
</dbReference>
<evidence type="ECO:0000259" key="16">
    <source>
        <dbReference type="PROSITE" id="PS50894"/>
    </source>
</evidence>
<dbReference type="GO" id="GO:0005524">
    <property type="term" value="F:ATP binding"/>
    <property type="evidence" value="ECO:0007669"/>
    <property type="project" value="UniProtKB-KW"/>
</dbReference>
<dbReference type="PROSITE" id="PS50894">
    <property type="entry name" value="HPT"/>
    <property type="match status" value="1"/>
</dbReference>
<dbReference type="EMBL" id="QQAV01000003">
    <property type="protein sequence ID" value="RDI26133.1"/>
    <property type="molecule type" value="Genomic_DNA"/>
</dbReference>
<dbReference type="InterPro" id="IPR051315">
    <property type="entry name" value="Bact_Chemotaxis_CheA"/>
</dbReference>
<keyword evidence="8 17" id="KW-0418">Kinase</keyword>
<evidence type="ECO:0000256" key="12">
    <source>
        <dbReference type="PROSITE-ProRule" id="PRU00110"/>
    </source>
</evidence>
<dbReference type="GO" id="GO:0006935">
    <property type="term" value="P:chemotaxis"/>
    <property type="evidence" value="ECO:0007669"/>
    <property type="project" value="UniProtKB-KW"/>
</dbReference>
<dbReference type="Gene3D" id="3.30.565.10">
    <property type="entry name" value="Histidine kinase-like ATPase, C-terminal domain"/>
    <property type="match status" value="1"/>
</dbReference>
<dbReference type="PROSITE" id="PS50109">
    <property type="entry name" value="HIS_KIN"/>
    <property type="match status" value="1"/>
</dbReference>
<dbReference type="GO" id="GO:0000155">
    <property type="term" value="F:phosphorelay sensor kinase activity"/>
    <property type="evidence" value="ECO:0007669"/>
    <property type="project" value="InterPro"/>
</dbReference>
<keyword evidence="18" id="KW-1185">Reference proteome</keyword>
<comment type="catalytic activity">
    <reaction evidence="1">
        <text>ATP + protein L-histidine = ADP + protein N-phospho-L-histidine.</text>
        <dbReference type="EC" id="2.7.13.3"/>
    </reaction>
</comment>
<evidence type="ECO:0000256" key="7">
    <source>
        <dbReference type="ARBA" id="ARBA00022741"/>
    </source>
</evidence>
<dbReference type="Pfam" id="PF01627">
    <property type="entry name" value="Hpt"/>
    <property type="match status" value="1"/>
</dbReference>
<comment type="function">
    <text evidence="11">Involved in the transmission of sensory signals from the chemoreceptors to the flagellar motors. CheA is autophosphorylated; it can transfer its phosphate group to either CheB or CheY.</text>
</comment>
<dbReference type="PANTHER" id="PTHR43395:SF10">
    <property type="entry name" value="CHEMOTAXIS PROTEIN CHEA"/>
    <property type="match status" value="1"/>
</dbReference>
<evidence type="ECO:0000256" key="10">
    <source>
        <dbReference type="ARBA" id="ARBA00023012"/>
    </source>
</evidence>
<dbReference type="Gene3D" id="1.10.287.560">
    <property type="entry name" value="Histidine kinase CheA-like, homodimeric domain"/>
    <property type="match status" value="1"/>
</dbReference>
<dbReference type="Pfam" id="PF01584">
    <property type="entry name" value="CheW"/>
    <property type="match status" value="1"/>
</dbReference>
<feature type="domain" description="Histidine kinase" evidence="14">
    <location>
        <begin position="267"/>
        <end position="478"/>
    </location>
</feature>
<evidence type="ECO:0000256" key="5">
    <source>
        <dbReference type="ARBA" id="ARBA00022553"/>
    </source>
</evidence>
<dbReference type="CDD" id="cd00731">
    <property type="entry name" value="CheA_reg"/>
    <property type="match status" value="1"/>
</dbReference>
<dbReference type="InterPro" id="IPR002545">
    <property type="entry name" value="CheW-lke_dom"/>
</dbReference>
<dbReference type="CDD" id="cd16916">
    <property type="entry name" value="HATPase_CheA-like"/>
    <property type="match status" value="1"/>
</dbReference>
<dbReference type="InterPro" id="IPR036890">
    <property type="entry name" value="HATPase_C_sf"/>
</dbReference>
<dbReference type="PRINTS" id="PR00344">
    <property type="entry name" value="BCTRLSENSOR"/>
</dbReference>